<feature type="region of interest" description="Disordered" evidence="1">
    <location>
        <begin position="1"/>
        <end position="21"/>
    </location>
</feature>
<dbReference type="Proteomes" id="UP001198862">
    <property type="component" value="Unassembled WGS sequence"/>
</dbReference>
<evidence type="ECO:0000256" key="1">
    <source>
        <dbReference type="SAM" id="MobiDB-lite"/>
    </source>
</evidence>
<proteinExistence type="predicted"/>
<name>A0ABS8KZP5_9HYPH</name>
<gene>
    <name evidence="2" type="ORF">LJ725_19610</name>
</gene>
<evidence type="ECO:0000313" key="3">
    <source>
        <dbReference type="Proteomes" id="UP001198862"/>
    </source>
</evidence>
<evidence type="ECO:0008006" key="4">
    <source>
        <dbReference type="Google" id="ProtNLM"/>
    </source>
</evidence>
<organism evidence="2 3">
    <name type="scientific">Reyranella aquatilis</name>
    <dbReference type="NCBI Taxonomy" id="2035356"/>
    <lineage>
        <taxon>Bacteria</taxon>
        <taxon>Pseudomonadati</taxon>
        <taxon>Pseudomonadota</taxon>
        <taxon>Alphaproteobacteria</taxon>
        <taxon>Hyphomicrobiales</taxon>
        <taxon>Reyranellaceae</taxon>
        <taxon>Reyranella</taxon>
    </lineage>
</organism>
<keyword evidence="3" id="KW-1185">Reference proteome</keyword>
<protein>
    <recommendedName>
        <fullName evidence="4">Lipoprotein</fullName>
    </recommendedName>
</protein>
<dbReference type="EMBL" id="JAJISD010000008">
    <property type="protein sequence ID" value="MCC8431187.1"/>
    <property type="molecule type" value="Genomic_DNA"/>
</dbReference>
<reference evidence="2 3" key="1">
    <citation type="submission" date="2021-11" db="EMBL/GenBank/DDBJ databases">
        <authorList>
            <person name="Lee D.-H."/>
            <person name="Kim S.-B."/>
        </authorList>
    </citation>
    <scope>NUCLEOTIDE SEQUENCE [LARGE SCALE GENOMIC DNA]</scope>
    <source>
        <strain evidence="2 3">KCTC 52223</strain>
    </source>
</reference>
<dbReference type="RefSeq" id="WP_230552387.1">
    <property type="nucleotide sequence ID" value="NZ_JAJISD010000008.1"/>
</dbReference>
<evidence type="ECO:0000313" key="2">
    <source>
        <dbReference type="EMBL" id="MCC8431187.1"/>
    </source>
</evidence>
<comment type="caution">
    <text evidence="2">The sequence shown here is derived from an EMBL/GenBank/DDBJ whole genome shotgun (WGS) entry which is preliminary data.</text>
</comment>
<sequence>MTHLTSPTLTRGVASSPPARAGGEDVLRRNILLGGASLVLTGCFDRPCHERNPAQKAFLDGLQELAKPALASNNPLRVEEAARQSIALAGKVGAFEDWCGTLTKIEGNAQTAGVTIDIGRQVSLYAFNDWALALAGTVTDFFSTRSRAAPPPGLSEATVAALKTLRLGERVTLSGRMGEIAGSGVFDFSRLFGKSTAEHRQFLQTPRFVARIEALKASKK</sequence>
<accession>A0ABS8KZP5</accession>